<dbReference type="AlphaFoldDB" id="A0A2H3D3J9"/>
<name>A0A2H3D3J9_ARMGA</name>
<protein>
    <submittedName>
        <fullName evidence="1">Uncharacterized protein</fullName>
    </submittedName>
</protein>
<dbReference type="EMBL" id="KZ293667">
    <property type="protein sequence ID" value="PBK89855.1"/>
    <property type="molecule type" value="Genomic_DNA"/>
</dbReference>
<gene>
    <name evidence="1" type="ORF">ARMGADRAFT_318918</name>
</gene>
<evidence type="ECO:0000313" key="1">
    <source>
        <dbReference type="EMBL" id="PBK89855.1"/>
    </source>
</evidence>
<dbReference type="InParanoid" id="A0A2H3D3J9"/>
<keyword evidence="2" id="KW-1185">Reference proteome</keyword>
<sequence length="154" mass="17348">MSLRASQARRGTHILYWRRAPSSIFVGGRWAGYFYSRIAEGHEKNPFTETDVQIIDASPCCATILSAGPILTPLQAEPEMLVKHHVSKENTCIGFCSNPPSSSLIALEFYVAVKTGNRTSYCMMQGPYHERFYFRDICNRPCLRLAFTLSCGCR</sequence>
<reference evidence="2" key="1">
    <citation type="journal article" date="2017" name="Nat. Ecol. Evol.">
        <title>Genome expansion and lineage-specific genetic innovations in the forest pathogenic fungi Armillaria.</title>
        <authorList>
            <person name="Sipos G."/>
            <person name="Prasanna A.N."/>
            <person name="Walter M.C."/>
            <person name="O'Connor E."/>
            <person name="Balint B."/>
            <person name="Krizsan K."/>
            <person name="Kiss B."/>
            <person name="Hess J."/>
            <person name="Varga T."/>
            <person name="Slot J."/>
            <person name="Riley R."/>
            <person name="Boka B."/>
            <person name="Rigling D."/>
            <person name="Barry K."/>
            <person name="Lee J."/>
            <person name="Mihaltcheva S."/>
            <person name="LaButti K."/>
            <person name="Lipzen A."/>
            <person name="Waldron R."/>
            <person name="Moloney N.M."/>
            <person name="Sperisen C."/>
            <person name="Kredics L."/>
            <person name="Vagvoelgyi C."/>
            <person name="Patrignani A."/>
            <person name="Fitzpatrick D."/>
            <person name="Nagy I."/>
            <person name="Doyle S."/>
            <person name="Anderson J.B."/>
            <person name="Grigoriev I.V."/>
            <person name="Gueldener U."/>
            <person name="Muensterkoetter M."/>
            <person name="Nagy L.G."/>
        </authorList>
    </citation>
    <scope>NUCLEOTIDE SEQUENCE [LARGE SCALE GENOMIC DNA]</scope>
    <source>
        <strain evidence="2">Ar21-2</strain>
    </source>
</reference>
<accession>A0A2H3D3J9</accession>
<organism evidence="1 2">
    <name type="scientific">Armillaria gallica</name>
    <name type="common">Bulbous honey fungus</name>
    <name type="synonym">Armillaria bulbosa</name>
    <dbReference type="NCBI Taxonomy" id="47427"/>
    <lineage>
        <taxon>Eukaryota</taxon>
        <taxon>Fungi</taxon>
        <taxon>Dikarya</taxon>
        <taxon>Basidiomycota</taxon>
        <taxon>Agaricomycotina</taxon>
        <taxon>Agaricomycetes</taxon>
        <taxon>Agaricomycetidae</taxon>
        <taxon>Agaricales</taxon>
        <taxon>Marasmiineae</taxon>
        <taxon>Physalacriaceae</taxon>
        <taxon>Armillaria</taxon>
    </lineage>
</organism>
<dbReference type="Proteomes" id="UP000217790">
    <property type="component" value="Unassembled WGS sequence"/>
</dbReference>
<proteinExistence type="predicted"/>
<evidence type="ECO:0000313" key="2">
    <source>
        <dbReference type="Proteomes" id="UP000217790"/>
    </source>
</evidence>